<feature type="transmembrane region" description="Helical" evidence="1">
    <location>
        <begin position="9"/>
        <end position="30"/>
    </location>
</feature>
<dbReference type="Proteomes" id="UP000179106">
    <property type="component" value="Unassembled WGS sequence"/>
</dbReference>
<comment type="caution">
    <text evidence="2">The sequence shown here is derived from an EMBL/GenBank/DDBJ whole genome shotgun (WGS) entry which is preliminary data.</text>
</comment>
<evidence type="ECO:0000313" key="2">
    <source>
        <dbReference type="EMBL" id="OGZ53969.1"/>
    </source>
</evidence>
<proteinExistence type="predicted"/>
<sequence>MFNNFRKEVIIGSVLIIGSIIVFGASFYFLSKSFDSMTKDIAADRLLIAGNTVTLGNLAELKQADQESARYKKAMGKLLVSKDQLIDFGNWLDGLARVRQIAMDFSFSGSEVAPQENLPGYINFSLDIAGPLDALTSFLKDIELQATRFLVNLDGFNAVRSDAGYRIVTNGKVFFK</sequence>
<gene>
    <name evidence="2" type="ORF">A3B25_02720</name>
</gene>
<reference evidence="2 3" key="1">
    <citation type="journal article" date="2016" name="Nat. Commun.">
        <title>Thousands of microbial genomes shed light on interconnected biogeochemical processes in an aquifer system.</title>
        <authorList>
            <person name="Anantharaman K."/>
            <person name="Brown C.T."/>
            <person name="Hug L.A."/>
            <person name="Sharon I."/>
            <person name="Castelle C.J."/>
            <person name="Probst A.J."/>
            <person name="Thomas B.C."/>
            <person name="Singh A."/>
            <person name="Wilkins M.J."/>
            <person name="Karaoz U."/>
            <person name="Brodie E.L."/>
            <person name="Williams K.H."/>
            <person name="Hubbard S.S."/>
            <person name="Banfield J.F."/>
        </authorList>
    </citation>
    <scope>NUCLEOTIDE SEQUENCE [LARGE SCALE GENOMIC DNA]</scope>
</reference>
<evidence type="ECO:0000256" key="1">
    <source>
        <dbReference type="SAM" id="Phobius"/>
    </source>
</evidence>
<organism evidence="2 3">
    <name type="scientific">Candidatus Ryanbacteria bacterium RIFCSPLOWO2_01_FULL_48_26</name>
    <dbReference type="NCBI Taxonomy" id="1802126"/>
    <lineage>
        <taxon>Bacteria</taxon>
        <taxon>Candidatus Ryaniibacteriota</taxon>
    </lineage>
</organism>
<dbReference type="STRING" id="1802126.A3B25_02720"/>
<dbReference type="EMBL" id="MHNW01000012">
    <property type="protein sequence ID" value="OGZ53969.1"/>
    <property type="molecule type" value="Genomic_DNA"/>
</dbReference>
<accession>A0A1G2GV04</accession>
<evidence type="ECO:0000313" key="3">
    <source>
        <dbReference type="Proteomes" id="UP000179106"/>
    </source>
</evidence>
<keyword evidence="1" id="KW-1133">Transmembrane helix</keyword>
<dbReference type="AlphaFoldDB" id="A0A1G2GV04"/>
<keyword evidence="1" id="KW-0472">Membrane</keyword>
<name>A0A1G2GV04_9BACT</name>
<protein>
    <recommendedName>
        <fullName evidence="4">Type 4 fimbrial biogenesis protein PilO</fullName>
    </recommendedName>
</protein>
<keyword evidence="1" id="KW-0812">Transmembrane</keyword>
<evidence type="ECO:0008006" key="4">
    <source>
        <dbReference type="Google" id="ProtNLM"/>
    </source>
</evidence>